<protein>
    <recommendedName>
        <fullName evidence="3">Cell division protein ZapB</fullName>
    </recommendedName>
</protein>
<dbReference type="EMBL" id="DRQG01000150">
    <property type="protein sequence ID" value="HGY57234.1"/>
    <property type="molecule type" value="Genomic_DNA"/>
</dbReference>
<dbReference type="Gene3D" id="1.20.5.340">
    <property type="match status" value="1"/>
</dbReference>
<reference evidence="2" key="1">
    <citation type="journal article" date="2020" name="mSystems">
        <title>Genome- and Community-Level Interaction Insights into Carbon Utilization and Element Cycling Functions of Hydrothermarchaeota in Hydrothermal Sediment.</title>
        <authorList>
            <person name="Zhou Z."/>
            <person name="Liu Y."/>
            <person name="Xu W."/>
            <person name="Pan J."/>
            <person name="Luo Z.H."/>
            <person name="Li M."/>
        </authorList>
    </citation>
    <scope>NUCLEOTIDE SEQUENCE [LARGE SCALE GENOMIC DNA]</scope>
    <source>
        <strain evidence="2">HyVt-577</strain>
    </source>
</reference>
<keyword evidence="1" id="KW-0175">Coiled coil</keyword>
<organism evidence="2">
    <name type="scientific">Caldithrix abyssi</name>
    <dbReference type="NCBI Taxonomy" id="187145"/>
    <lineage>
        <taxon>Bacteria</taxon>
        <taxon>Pseudomonadati</taxon>
        <taxon>Calditrichota</taxon>
        <taxon>Calditrichia</taxon>
        <taxon>Calditrichales</taxon>
        <taxon>Calditrichaceae</taxon>
        <taxon>Caldithrix</taxon>
    </lineage>
</organism>
<name>A0A7V4U5G4_CALAY</name>
<proteinExistence type="predicted"/>
<evidence type="ECO:0000313" key="2">
    <source>
        <dbReference type="EMBL" id="HGY57234.1"/>
    </source>
</evidence>
<evidence type="ECO:0008006" key="3">
    <source>
        <dbReference type="Google" id="ProtNLM"/>
    </source>
</evidence>
<dbReference type="Proteomes" id="UP000885779">
    <property type="component" value="Unassembled WGS sequence"/>
</dbReference>
<comment type="caution">
    <text evidence="2">The sequence shown here is derived from an EMBL/GenBank/DDBJ whole genome shotgun (WGS) entry which is preliminary data.</text>
</comment>
<accession>A0A7V4U5G4</accession>
<gene>
    <name evidence="2" type="ORF">ENK44_16110</name>
</gene>
<sequence>MTLDQLDKLKSLVESLTIKYRQLKYKNIKLEKENLELKRKLQTMSEYQDHPDAEKLEFLLTENERLKKKNKQAKNELTKLMADIEQNRL</sequence>
<evidence type="ECO:0000256" key="1">
    <source>
        <dbReference type="SAM" id="Coils"/>
    </source>
</evidence>
<dbReference type="AlphaFoldDB" id="A0A7V4U5G4"/>
<feature type="coiled-coil region" evidence="1">
    <location>
        <begin position="6"/>
        <end position="87"/>
    </location>
</feature>